<dbReference type="Gene3D" id="3.40.50.620">
    <property type="entry name" value="HUPs"/>
    <property type="match status" value="2"/>
</dbReference>
<comment type="similarity">
    <text evidence="1">Belongs to the universal stress protein A family.</text>
</comment>
<dbReference type="InterPro" id="IPR014729">
    <property type="entry name" value="Rossmann-like_a/b/a_fold"/>
</dbReference>
<dbReference type="InterPro" id="IPR006015">
    <property type="entry name" value="Universal_stress_UspA"/>
</dbReference>
<organism evidence="3 4">
    <name type="scientific">Asanoa iriomotensis</name>
    <dbReference type="NCBI Taxonomy" id="234613"/>
    <lineage>
        <taxon>Bacteria</taxon>
        <taxon>Bacillati</taxon>
        <taxon>Actinomycetota</taxon>
        <taxon>Actinomycetes</taxon>
        <taxon>Micromonosporales</taxon>
        <taxon>Micromonosporaceae</taxon>
        <taxon>Asanoa</taxon>
    </lineage>
</organism>
<name>A0ABQ4CCP4_9ACTN</name>
<gene>
    <name evidence="3" type="ORF">Air01nite_66210</name>
</gene>
<evidence type="ECO:0000313" key="4">
    <source>
        <dbReference type="Proteomes" id="UP000624325"/>
    </source>
</evidence>
<evidence type="ECO:0000256" key="1">
    <source>
        <dbReference type="ARBA" id="ARBA00008791"/>
    </source>
</evidence>
<protein>
    <submittedName>
        <fullName evidence="3">Universal stress protein</fullName>
    </submittedName>
</protein>
<dbReference type="PANTHER" id="PTHR46268">
    <property type="entry name" value="STRESS RESPONSE PROTEIN NHAX"/>
    <property type="match status" value="1"/>
</dbReference>
<dbReference type="Pfam" id="PF00582">
    <property type="entry name" value="Usp"/>
    <property type="match status" value="2"/>
</dbReference>
<dbReference type="PANTHER" id="PTHR46268:SF6">
    <property type="entry name" value="UNIVERSAL STRESS PROTEIN UP12"/>
    <property type="match status" value="1"/>
</dbReference>
<keyword evidence="4" id="KW-1185">Reference proteome</keyword>
<feature type="domain" description="UspA" evidence="2">
    <location>
        <begin position="5"/>
        <end position="140"/>
    </location>
</feature>
<dbReference type="RefSeq" id="WP_203707343.1">
    <property type="nucleotide sequence ID" value="NZ_BAAALU010000007.1"/>
</dbReference>
<dbReference type="PRINTS" id="PR01438">
    <property type="entry name" value="UNVRSLSTRESS"/>
</dbReference>
<sequence length="286" mass="29196">MNKTRIVVGVDGSDPSVAATRWAAHEARRTSATIVLVHAVDWDYYGARFDGGTILREWAEDRANATLADAAAVVGAAAPGVAVDRRAVLGSPVPALLAAAADTATIVVGNRGRGGFGSLLLGSVGQRLATHAPVPVVVVRGRPDVGAGAVAVGVDGSPSSLDALAEGFRAAASRAARLIAVRAYIPPTPPWGVDVEPVVYDVADRDAELHAELDEVLAPWREKFPDVATETLVAHGSAAGVLVGVSHTAQLVVVGTRGHGSVAGTLTGSVGLQLVHHADCPVLIVR</sequence>
<reference evidence="3 4" key="1">
    <citation type="submission" date="2021-01" db="EMBL/GenBank/DDBJ databases">
        <title>Whole genome shotgun sequence of Asanoa iriomotensis NBRC 100142.</title>
        <authorList>
            <person name="Komaki H."/>
            <person name="Tamura T."/>
        </authorList>
    </citation>
    <scope>NUCLEOTIDE SEQUENCE [LARGE SCALE GENOMIC DNA]</scope>
    <source>
        <strain evidence="3 4">NBRC 100142</strain>
    </source>
</reference>
<evidence type="ECO:0000313" key="3">
    <source>
        <dbReference type="EMBL" id="GIF60526.1"/>
    </source>
</evidence>
<feature type="domain" description="UspA" evidence="2">
    <location>
        <begin position="150"/>
        <end position="286"/>
    </location>
</feature>
<evidence type="ECO:0000259" key="2">
    <source>
        <dbReference type="Pfam" id="PF00582"/>
    </source>
</evidence>
<comment type="caution">
    <text evidence="3">The sequence shown here is derived from an EMBL/GenBank/DDBJ whole genome shotgun (WGS) entry which is preliminary data.</text>
</comment>
<accession>A0ABQ4CCP4</accession>
<dbReference type="InterPro" id="IPR006016">
    <property type="entry name" value="UspA"/>
</dbReference>
<dbReference type="Proteomes" id="UP000624325">
    <property type="component" value="Unassembled WGS sequence"/>
</dbReference>
<dbReference type="EMBL" id="BONC01000069">
    <property type="protein sequence ID" value="GIF60526.1"/>
    <property type="molecule type" value="Genomic_DNA"/>
</dbReference>
<dbReference type="SUPFAM" id="SSF52402">
    <property type="entry name" value="Adenine nucleotide alpha hydrolases-like"/>
    <property type="match status" value="2"/>
</dbReference>
<proteinExistence type="inferred from homology"/>